<name>A0A9N9KXD0_9HELO</name>
<dbReference type="OrthoDB" id="5086500at2759"/>
<sequence length="344" mass="39163">MTTIPSNLSLQNPAPENTITPPSKSSLSGSKKPTPLPFTTPPFSASVSQRSIPISEDAISNLSVARLNGITKHLWTAGRPQASSLLESPLHRLKARGFEFVIYEQADLHLLWGNGMIYLKPLPRFLLNYEFWRDELCDDGKKSWDEDRVEIYMGALGLLYSYTWLIRWESDLSIAQSHNLIPKELDFETWMDIRSSFQSTFKRALLPYPWLGWRYDWSELRLNRINLIWRLRPNSATLSDMIRGYSNPYRIYSSFFAQNFSSMIIVFVYVTVILTAMQLGLATSQLEGSSHFQTACVVFAVFCILLPVLVLALVIVLLGLLFAFNWAMTKRHLKGVAIRGGEAD</sequence>
<reference evidence="3" key="1">
    <citation type="submission" date="2021-07" db="EMBL/GenBank/DDBJ databases">
        <authorList>
            <person name="Durling M."/>
        </authorList>
    </citation>
    <scope>NUCLEOTIDE SEQUENCE</scope>
</reference>
<organism evidence="3 4">
    <name type="scientific">Hymenoscyphus fraxineus</name>
    <dbReference type="NCBI Taxonomy" id="746836"/>
    <lineage>
        <taxon>Eukaryota</taxon>
        <taxon>Fungi</taxon>
        <taxon>Dikarya</taxon>
        <taxon>Ascomycota</taxon>
        <taxon>Pezizomycotina</taxon>
        <taxon>Leotiomycetes</taxon>
        <taxon>Helotiales</taxon>
        <taxon>Helotiaceae</taxon>
        <taxon>Hymenoscyphus</taxon>
    </lineage>
</organism>
<feature type="compositionally biased region" description="Polar residues" evidence="1">
    <location>
        <begin position="1"/>
        <end position="19"/>
    </location>
</feature>
<dbReference type="InterPro" id="IPR046536">
    <property type="entry name" value="DUF6601"/>
</dbReference>
<evidence type="ECO:0000313" key="3">
    <source>
        <dbReference type="EMBL" id="CAG8955661.1"/>
    </source>
</evidence>
<keyword evidence="2" id="KW-0812">Transmembrane</keyword>
<dbReference type="Proteomes" id="UP000696280">
    <property type="component" value="Unassembled WGS sequence"/>
</dbReference>
<comment type="caution">
    <text evidence="3">The sequence shown here is derived from an EMBL/GenBank/DDBJ whole genome shotgun (WGS) entry which is preliminary data.</text>
</comment>
<evidence type="ECO:0000256" key="2">
    <source>
        <dbReference type="SAM" id="Phobius"/>
    </source>
</evidence>
<feature type="compositionally biased region" description="Low complexity" evidence="1">
    <location>
        <begin position="20"/>
        <end position="33"/>
    </location>
</feature>
<feature type="region of interest" description="Disordered" evidence="1">
    <location>
        <begin position="1"/>
        <end position="46"/>
    </location>
</feature>
<evidence type="ECO:0000313" key="4">
    <source>
        <dbReference type="Proteomes" id="UP000696280"/>
    </source>
</evidence>
<accession>A0A9N9KXD0</accession>
<feature type="transmembrane region" description="Helical" evidence="2">
    <location>
        <begin position="297"/>
        <end position="324"/>
    </location>
</feature>
<dbReference type="PANTHER" id="PTHR34414">
    <property type="entry name" value="HET DOMAIN-CONTAINING PROTEIN-RELATED"/>
    <property type="match status" value="1"/>
</dbReference>
<proteinExistence type="predicted"/>
<keyword evidence="2" id="KW-1133">Transmembrane helix</keyword>
<keyword evidence="2" id="KW-0472">Membrane</keyword>
<protein>
    <submittedName>
        <fullName evidence="3">Uncharacterized protein</fullName>
    </submittedName>
</protein>
<gene>
    <name evidence="3" type="ORF">HYFRA_00010925</name>
</gene>
<dbReference type="PANTHER" id="PTHR34414:SF1">
    <property type="entry name" value="SUBTILISIN-LIKE SERINE PROTEASE"/>
    <property type="match status" value="1"/>
</dbReference>
<keyword evidence="4" id="KW-1185">Reference proteome</keyword>
<feature type="transmembrane region" description="Helical" evidence="2">
    <location>
        <begin position="251"/>
        <end position="277"/>
    </location>
</feature>
<dbReference type="Pfam" id="PF20246">
    <property type="entry name" value="DUF6601"/>
    <property type="match status" value="1"/>
</dbReference>
<dbReference type="AlphaFoldDB" id="A0A9N9KXD0"/>
<evidence type="ECO:0000256" key="1">
    <source>
        <dbReference type="SAM" id="MobiDB-lite"/>
    </source>
</evidence>
<dbReference type="EMBL" id="CAJVRL010000065">
    <property type="protein sequence ID" value="CAG8955661.1"/>
    <property type="molecule type" value="Genomic_DNA"/>
</dbReference>